<gene>
    <name evidence="2" type="ORF">KC01_LOCUS32054</name>
</gene>
<reference evidence="2 3" key="1">
    <citation type="submission" date="2024-04" db="EMBL/GenBank/DDBJ databases">
        <authorList>
            <person name="Waldvogel A.-M."/>
            <person name="Schoenle A."/>
        </authorList>
    </citation>
    <scope>NUCLEOTIDE SEQUENCE [LARGE SCALE GENOMIC DNA]</scope>
</reference>
<protein>
    <submittedName>
        <fullName evidence="2">Uncharacterized protein</fullName>
    </submittedName>
</protein>
<feature type="region of interest" description="Disordered" evidence="1">
    <location>
        <begin position="1"/>
        <end position="23"/>
    </location>
</feature>
<evidence type="ECO:0000256" key="1">
    <source>
        <dbReference type="SAM" id="MobiDB-lite"/>
    </source>
</evidence>
<accession>A0AAV2LQF0</accession>
<evidence type="ECO:0000313" key="3">
    <source>
        <dbReference type="Proteomes" id="UP001497482"/>
    </source>
</evidence>
<proteinExistence type="predicted"/>
<feature type="region of interest" description="Disordered" evidence="1">
    <location>
        <begin position="56"/>
        <end position="103"/>
    </location>
</feature>
<dbReference type="AlphaFoldDB" id="A0AAV2LQF0"/>
<dbReference type="Proteomes" id="UP001497482">
    <property type="component" value="Chromosome 4"/>
</dbReference>
<name>A0AAV2LQF0_KNICA</name>
<dbReference type="EMBL" id="OZ035826">
    <property type="protein sequence ID" value="CAL1604562.1"/>
    <property type="molecule type" value="Genomic_DNA"/>
</dbReference>
<sequence>MRMAPSPGLKRIQDKSWASVPSPSGQVDFLIKLRWSGPSPNFRATTQRLGWTLSSVHNRRSSEVNGQTNGGGSRGGEVDQTGADCPSPSIGSLLAAAGIPRPP</sequence>
<organism evidence="2 3">
    <name type="scientific">Knipowitschia caucasica</name>
    <name type="common">Caucasian dwarf goby</name>
    <name type="synonym">Pomatoschistus caucasicus</name>
    <dbReference type="NCBI Taxonomy" id="637954"/>
    <lineage>
        <taxon>Eukaryota</taxon>
        <taxon>Metazoa</taxon>
        <taxon>Chordata</taxon>
        <taxon>Craniata</taxon>
        <taxon>Vertebrata</taxon>
        <taxon>Euteleostomi</taxon>
        <taxon>Actinopterygii</taxon>
        <taxon>Neopterygii</taxon>
        <taxon>Teleostei</taxon>
        <taxon>Neoteleostei</taxon>
        <taxon>Acanthomorphata</taxon>
        <taxon>Gobiaria</taxon>
        <taxon>Gobiiformes</taxon>
        <taxon>Gobioidei</taxon>
        <taxon>Gobiidae</taxon>
        <taxon>Gobiinae</taxon>
        <taxon>Knipowitschia</taxon>
    </lineage>
</organism>
<evidence type="ECO:0000313" key="2">
    <source>
        <dbReference type="EMBL" id="CAL1604562.1"/>
    </source>
</evidence>
<keyword evidence="3" id="KW-1185">Reference proteome</keyword>